<dbReference type="PANTHER" id="PTHR20858:SF17">
    <property type="entry name" value="HYDROXYMETHYLPYRIMIDINE_PHOSPHOMETHYLPYRIMIDINE KINASE THI20-RELATED"/>
    <property type="match status" value="1"/>
</dbReference>
<dbReference type="AlphaFoldDB" id="A0A851GHQ8"/>
<evidence type="ECO:0000313" key="4">
    <source>
        <dbReference type="EMBL" id="NWK56412.1"/>
    </source>
</evidence>
<evidence type="ECO:0000313" key="5">
    <source>
        <dbReference type="Proteomes" id="UP000557872"/>
    </source>
</evidence>
<keyword evidence="4" id="KW-0418">Kinase</keyword>
<dbReference type="RefSeq" id="WP_178933189.1">
    <property type="nucleotide sequence ID" value="NZ_JACBAZ010000004.1"/>
</dbReference>
<dbReference type="InterPro" id="IPR004399">
    <property type="entry name" value="HMP/HMP-P_kinase_dom"/>
</dbReference>
<reference evidence="4 5" key="1">
    <citation type="submission" date="2020-07" db="EMBL/GenBank/DDBJ databases">
        <title>Roseicoccus Jingziensis gen. nov., sp. nov., isolated from coastal seawater.</title>
        <authorList>
            <person name="Feng X."/>
        </authorList>
    </citation>
    <scope>NUCLEOTIDE SEQUENCE [LARGE SCALE GENOMIC DNA]</scope>
    <source>
        <strain evidence="4 5">N1E253</strain>
    </source>
</reference>
<accession>A0A851GHQ8</accession>
<dbReference type="SUPFAM" id="SSF53613">
    <property type="entry name" value="Ribokinase-like"/>
    <property type="match status" value="1"/>
</dbReference>
<dbReference type="Pfam" id="PF08543">
    <property type="entry name" value="Phos_pyr_kin"/>
    <property type="match status" value="1"/>
</dbReference>
<dbReference type="EC" id="2.7.1.49" evidence="2"/>
<evidence type="ECO:0000256" key="2">
    <source>
        <dbReference type="ARBA" id="ARBA00012135"/>
    </source>
</evidence>
<proteinExistence type="predicted"/>
<keyword evidence="4" id="KW-0808">Transferase</keyword>
<evidence type="ECO:0000256" key="1">
    <source>
        <dbReference type="ARBA" id="ARBA00004948"/>
    </source>
</evidence>
<dbReference type="GO" id="GO:0008972">
    <property type="term" value="F:phosphomethylpyrimidine kinase activity"/>
    <property type="evidence" value="ECO:0007669"/>
    <property type="project" value="InterPro"/>
</dbReference>
<organism evidence="4 5">
    <name type="scientific">Oceaniferula marina</name>
    <dbReference type="NCBI Taxonomy" id="2748318"/>
    <lineage>
        <taxon>Bacteria</taxon>
        <taxon>Pseudomonadati</taxon>
        <taxon>Verrucomicrobiota</taxon>
        <taxon>Verrucomicrobiia</taxon>
        <taxon>Verrucomicrobiales</taxon>
        <taxon>Verrucomicrobiaceae</taxon>
        <taxon>Oceaniferula</taxon>
    </lineage>
</organism>
<gene>
    <name evidence="4" type="primary">thiD</name>
    <name evidence="4" type="ORF">HW115_12380</name>
</gene>
<dbReference type="Gene3D" id="3.40.1190.20">
    <property type="match status" value="1"/>
</dbReference>
<comment type="pathway">
    <text evidence="1">Cofactor biosynthesis; thiamine diphosphate biosynthesis.</text>
</comment>
<sequence length="262" mass="27518">MHPIALSIAGSDCSGGAGIQADLKTFQQRGVHGLTAITSIVSETPLTVRHVEPVSMPLLQDQINLLLDSYPISAIKTGLLPTRATTIGVYEILKETQIPLVVDPVMVASTGAQLVDSTTLAVLTSRILPITTLVTPNMAEASAILGRPVEHENDLEPAAKDIAEKHQTSCLVKGGHLPGTGDRLDVLWHQGQAHHYSHPAADLPEGGIHGTGCTLSAAITAGLALNLSIEEAVRGGIDQVQTLIQSAHSWPSGEDTILCLGW</sequence>
<feature type="domain" description="Pyridoxamine kinase/Phosphomethylpyrimidine kinase" evidence="3">
    <location>
        <begin position="12"/>
        <end position="249"/>
    </location>
</feature>
<dbReference type="NCBIfam" id="TIGR00097">
    <property type="entry name" value="HMP-P_kinase"/>
    <property type="match status" value="1"/>
</dbReference>
<dbReference type="GO" id="GO:0009228">
    <property type="term" value="P:thiamine biosynthetic process"/>
    <property type="evidence" value="ECO:0007669"/>
    <property type="project" value="InterPro"/>
</dbReference>
<dbReference type="InterPro" id="IPR013749">
    <property type="entry name" value="PM/HMP-P_kinase-1"/>
</dbReference>
<dbReference type="GO" id="GO:0008902">
    <property type="term" value="F:hydroxymethylpyrimidine kinase activity"/>
    <property type="evidence" value="ECO:0007669"/>
    <property type="project" value="UniProtKB-EC"/>
</dbReference>
<dbReference type="PANTHER" id="PTHR20858">
    <property type="entry name" value="PHOSPHOMETHYLPYRIMIDINE KINASE"/>
    <property type="match status" value="1"/>
</dbReference>
<dbReference type="CDD" id="cd01169">
    <property type="entry name" value="HMPP_kinase"/>
    <property type="match status" value="1"/>
</dbReference>
<dbReference type="InterPro" id="IPR029056">
    <property type="entry name" value="Ribokinase-like"/>
</dbReference>
<comment type="caution">
    <text evidence="4">The sequence shown here is derived from an EMBL/GenBank/DDBJ whole genome shotgun (WGS) entry which is preliminary data.</text>
</comment>
<dbReference type="GO" id="GO:0005829">
    <property type="term" value="C:cytosol"/>
    <property type="evidence" value="ECO:0007669"/>
    <property type="project" value="TreeGrafter"/>
</dbReference>
<dbReference type="Proteomes" id="UP000557872">
    <property type="component" value="Unassembled WGS sequence"/>
</dbReference>
<name>A0A851GHQ8_9BACT</name>
<evidence type="ECO:0000259" key="3">
    <source>
        <dbReference type="Pfam" id="PF08543"/>
    </source>
</evidence>
<keyword evidence="5" id="KW-1185">Reference proteome</keyword>
<dbReference type="EMBL" id="JACBAZ010000004">
    <property type="protein sequence ID" value="NWK56412.1"/>
    <property type="molecule type" value="Genomic_DNA"/>
</dbReference>
<protein>
    <recommendedName>
        <fullName evidence="2">hydroxymethylpyrimidine kinase</fullName>
        <ecNumber evidence="2">2.7.1.49</ecNumber>
    </recommendedName>
</protein>